<dbReference type="AlphaFoldDB" id="A0A523XT13"/>
<gene>
    <name evidence="1" type="ORF">E3J38_02255</name>
</gene>
<reference evidence="1 2" key="1">
    <citation type="submission" date="2019-03" db="EMBL/GenBank/DDBJ databases">
        <title>Metabolic potential of uncultured bacteria and archaea associated with petroleum seepage in deep-sea sediments.</title>
        <authorList>
            <person name="Dong X."/>
            <person name="Hubert C."/>
        </authorList>
    </citation>
    <scope>NUCLEOTIDE SEQUENCE [LARGE SCALE GENOMIC DNA]</scope>
    <source>
        <strain evidence="1">E29_bin36</strain>
    </source>
</reference>
<evidence type="ECO:0000313" key="1">
    <source>
        <dbReference type="EMBL" id="TET82377.1"/>
    </source>
</evidence>
<name>A0A523XT13_UNCT6</name>
<evidence type="ECO:0000313" key="2">
    <source>
        <dbReference type="Proteomes" id="UP000315534"/>
    </source>
</evidence>
<dbReference type="Proteomes" id="UP000315534">
    <property type="component" value="Unassembled WGS sequence"/>
</dbReference>
<protein>
    <submittedName>
        <fullName evidence="1">Uncharacterized protein</fullName>
    </submittedName>
</protein>
<organism evidence="1 2">
    <name type="scientific">candidate division TA06 bacterium</name>
    <dbReference type="NCBI Taxonomy" id="2250710"/>
    <lineage>
        <taxon>Bacteria</taxon>
        <taxon>Bacteria division TA06</taxon>
    </lineage>
</organism>
<dbReference type="EMBL" id="SOIP01000138">
    <property type="protein sequence ID" value="TET82377.1"/>
    <property type="molecule type" value="Genomic_DNA"/>
</dbReference>
<proteinExistence type="predicted"/>
<sequence>MLPFQAGPEGEWTEHEFIIASYLIRPSYIGFRSALNYYGYTEQVGRTVFIASTRRKRKSTLEISGVTYRLVYLPSRKFFGTTEATLDGYKVNISDREKTIVDCLDRLEYCGGVSEVAKALYYGRDELDSVRLAEYSLRNGNRAVNQRLGYLMETLGFGTEKAIATLRSSLSNRYAPLDTLAPPKGRYVERWKVLTNVRGDELLQWKKA</sequence>
<accession>A0A523XT13</accession>
<comment type="caution">
    <text evidence="1">The sequence shown here is derived from an EMBL/GenBank/DDBJ whole genome shotgun (WGS) entry which is preliminary data.</text>
</comment>